<accession>A0A0G0X8F2</accession>
<name>A0A0G0X8F2_UNCKA</name>
<dbReference type="Proteomes" id="UP000034920">
    <property type="component" value="Unassembled WGS sequence"/>
</dbReference>
<evidence type="ECO:0000313" key="2">
    <source>
        <dbReference type="Proteomes" id="UP000034920"/>
    </source>
</evidence>
<evidence type="ECO:0000313" key="1">
    <source>
        <dbReference type="EMBL" id="KKS21195.1"/>
    </source>
</evidence>
<proteinExistence type="predicted"/>
<dbReference type="EMBL" id="LCCA01000033">
    <property type="protein sequence ID" value="KKS21195.1"/>
    <property type="molecule type" value="Genomic_DNA"/>
</dbReference>
<dbReference type="STRING" id="1619103.UU80_C0033G0006"/>
<protein>
    <submittedName>
        <fullName evidence="1">Uncharacterized protein</fullName>
    </submittedName>
</protein>
<reference evidence="1 2" key="1">
    <citation type="journal article" date="2015" name="Nature">
        <title>rRNA introns, odd ribosomes, and small enigmatic genomes across a large radiation of phyla.</title>
        <authorList>
            <person name="Brown C.T."/>
            <person name="Hug L.A."/>
            <person name="Thomas B.C."/>
            <person name="Sharon I."/>
            <person name="Castelle C.J."/>
            <person name="Singh A."/>
            <person name="Wilkins M.J."/>
            <person name="Williams K.H."/>
            <person name="Banfield J.F."/>
        </authorList>
    </citation>
    <scope>NUCLEOTIDE SEQUENCE [LARGE SCALE GENOMIC DNA]</scope>
</reference>
<gene>
    <name evidence="1" type="ORF">UU80_C0033G0006</name>
</gene>
<organism evidence="1 2">
    <name type="scientific">candidate division WWE3 bacterium GW2011_GWA1_41_8</name>
    <dbReference type="NCBI Taxonomy" id="1619103"/>
    <lineage>
        <taxon>Bacteria</taxon>
        <taxon>Katanobacteria</taxon>
    </lineage>
</organism>
<comment type="caution">
    <text evidence="1">The sequence shown here is derived from an EMBL/GenBank/DDBJ whole genome shotgun (WGS) entry which is preliminary data.</text>
</comment>
<sequence>MANVGIDGKSIEKMQAEVVERTGIPTSGFEISSFFGLEDPLESATLLISGDRVGLVRFSGRQLNSDQANVIYEVQESPEDVTFRSFVDVN</sequence>
<dbReference type="AlphaFoldDB" id="A0A0G0X8F2"/>